<feature type="domain" description="SHSP" evidence="4">
    <location>
        <begin position="34"/>
        <end position="149"/>
    </location>
</feature>
<dbReference type="PANTHER" id="PTHR11527">
    <property type="entry name" value="HEAT-SHOCK PROTEIN 20 FAMILY MEMBER"/>
    <property type="match status" value="1"/>
</dbReference>
<evidence type="ECO:0000259" key="4">
    <source>
        <dbReference type="PROSITE" id="PS01031"/>
    </source>
</evidence>
<comment type="similarity">
    <text evidence="1 2">Belongs to the small heat shock protein (HSP20) family.</text>
</comment>
<feature type="region of interest" description="Disordered" evidence="3">
    <location>
        <begin position="20"/>
        <end position="42"/>
    </location>
</feature>
<evidence type="ECO:0000313" key="5">
    <source>
        <dbReference type="EMBL" id="MFC4825036.1"/>
    </source>
</evidence>
<dbReference type="Pfam" id="PF00011">
    <property type="entry name" value="HSP20"/>
    <property type="match status" value="1"/>
</dbReference>
<dbReference type="InterPro" id="IPR008978">
    <property type="entry name" value="HSP20-like_chaperone"/>
</dbReference>
<accession>A0ABD5Q492</accession>
<name>A0ABD5Q492_9EURY</name>
<keyword evidence="6" id="KW-1185">Reference proteome</keyword>
<proteinExistence type="inferred from homology"/>
<dbReference type="Proteomes" id="UP001595945">
    <property type="component" value="Unassembled WGS sequence"/>
</dbReference>
<dbReference type="InterPro" id="IPR031107">
    <property type="entry name" value="Small_HSP"/>
</dbReference>
<dbReference type="EMBL" id="JBHSHT010000001">
    <property type="protein sequence ID" value="MFC4825036.1"/>
    <property type="molecule type" value="Genomic_DNA"/>
</dbReference>
<protein>
    <submittedName>
        <fullName evidence="5">Hsp20/alpha crystallin family protein</fullName>
    </submittedName>
</protein>
<dbReference type="SUPFAM" id="SSF49764">
    <property type="entry name" value="HSP20-like chaperones"/>
    <property type="match status" value="1"/>
</dbReference>
<evidence type="ECO:0000256" key="1">
    <source>
        <dbReference type="PROSITE-ProRule" id="PRU00285"/>
    </source>
</evidence>
<reference evidence="5 6" key="1">
    <citation type="journal article" date="2019" name="Int. J. Syst. Evol. Microbiol.">
        <title>The Global Catalogue of Microorganisms (GCM) 10K type strain sequencing project: providing services to taxonomists for standard genome sequencing and annotation.</title>
        <authorList>
            <consortium name="The Broad Institute Genomics Platform"/>
            <consortium name="The Broad Institute Genome Sequencing Center for Infectious Disease"/>
            <person name="Wu L."/>
            <person name="Ma J."/>
        </authorList>
    </citation>
    <scope>NUCLEOTIDE SEQUENCE [LARGE SCALE GENOMIC DNA]</scope>
    <source>
        <strain evidence="5 6">XZYJ18</strain>
    </source>
</reference>
<evidence type="ECO:0000256" key="2">
    <source>
        <dbReference type="RuleBase" id="RU003616"/>
    </source>
</evidence>
<comment type="caution">
    <text evidence="5">The sequence shown here is derived from an EMBL/GenBank/DDBJ whole genome shotgun (WGS) entry which is preliminary data.</text>
</comment>
<feature type="region of interest" description="Disordered" evidence="3">
    <location>
        <begin position="78"/>
        <end position="118"/>
    </location>
</feature>
<dbReference type="GeneID" id="73044261"/>
<dbReference type="RefSeq" id="WP_254269259.1">
    <property type="nucleotide sequence ID" value="NZ_CP100400.1"/>
</dbReference>
<evidence type="ECO:0000256" key="3">
    <source>
        <dbReference type="SAM" id="MobiDB-lite"/>
    </source>
</evidence>
<gene>
    <name evidence="5" type="ORF">ACFO9K_12280</name>
</gene>
<evidence type="ECO:0000313" key="6">
    <source>
        <dbReference type="Proteomes" id="UP001595945"/>
    </source>
</evidence>
<dbReference type="InterPro" id="IPR002068">
    <property type="entry name" value="A-crystallin/Hsp20_dom"/>
</dbReference>
<organism evidence="5 6">
    <name type="scientific">Halorussus aquaticus</name>
    <dbReference type="NCBI Taxonomy" id="2953748"/>
    <lineage>
        <taxon>Archaea</taxon>
        <taxon>Methanobacteriati</taxon>
        <taxon>Methanobacteriota</taxon>
        <taxon>Stenosarchaea group</taxon>
        <taxon>Halobacteria</taxon>
        <taxon>Halobacteriales</taxon>
        <taxon>Haladaptataceae</taxon>
        <taxon>Halorussus</taxon>
    </lineage>
</organism>
<dbReference type="PROSITE" id="PS01031">
    <property type="entry name" value="SHSP"/>
    <property type="match status" value="1"/>
</dbReference>
<dbReference type="CDD" id="cd06464">
    <property type="entry name" value="ACD_sHsps-like"/>
    <property type="match status" value="1"/>
</dbReference>
<dbReference type="Gene3D" id="2.60.40.790">
    <property type="match status" value="1"/>
</dbReference>
<dbReference type="AlphaFoldDB" id="A0ABD5Q492"/>
<sequence>MSGRRNPFKEIEEMMNRMSRQVEESMGGSGMSELTGGQGGAAVDVADRGDELVVTADLPGYTKEDIDVVLRGEMLQIQAEKSQESEEGDGEDGRYIRKERRHQSVNRSVTLPEEVDEDNVSAEFQNGVLTVTLPKMGAQEGESHRIDIS</sequence>